<sequence length="438" mass="50322">MRNPVAQFASFMHGHSRYDFACYFNATGYAAMEDIPEDTMSRPDPEGIITRAITPVIKEWEKYLRASQARFHSATYYLKDLYEKSGVSTIDDIEQLLDGDLEPIDRANADNMIKMNVNDERHKKFLYNILPLLKEYVDDTIRYRHILSLHKAFTSDILYTMVTDKLGLVERKYPIITENFDEALARYQPLFRAIYISKYLEEQSTSNNRFLKVTPGEADEGDYFEPEEEEAQLDSDDADGEQPFEEDSSKRLAMAMAALARKEATEKQLTTDDVSPQQALHLENMEQEDPSDPYYGASTHSKFDYVRDVPELASSGPAIDTRPGAGQWPVDPPRAEGDDESPEDGEEEEEEEEEEEYDELEVDDYWVAAAPDDDQVPAAIQALVDRDIKYTNRVHAIFNRIFFKANQDGDYFTNDRILDIADAWADRLCDEFIVPAYE</sequence>
<dbReference type="Proteomes" id="UP001150569">
    <property type="component" value="Unassembled WGS sequence"/>
</dbReference>
<reference evidence="2" key="1">
    <citation type="submission" date="2022-07" db="EMBL/GenBank/DDBJ databases">
        <title>Phylogenomic reconstructions and comparative analyses of Kickxellomycotina fungi.</title>
        <authorList>
            <person name="Reynolds N.K."/>
            <person name="Stajich J.E."/>
            <person name="Barry K."/>
            <person name="Grigoriev I.V."/>
            <person name="Crous P."/>
            <person name="Smith M.E."/>
        </authorList>
    </citation>
    <scope>NUCLEOTIDE SEQUENCE</scope>
    <source>
        <strain evidence="2">RSA 861</strain>
    </source>
</reference>
<comment type="caution">
    <text evidence="2">The sequence shown here is derived from an EMBL/GenBank/DDBJ whole genome shotgun (WGS) entry which is preliminary data.</text>
</comment>
<proteinExistence type="predicted"/>
<gene>
    <name evidence="2" type="ORF">IWQ60_005212</name>
</gene>
<feature type="region of interest" description="Disordered" evidence="1">
    <location>
        <begin position="210"/>
        <end position="248"/>
    </location>
</feature>
<accession>A0A9W8A6V7</accession>
<dbReference type="AlphaFoldDB" id="A0A9W8A6V7"/>
<dbReference type="EMBL" id="JANBPT010000274">
    <property type="protein sequence ID" value="KAJ1924421.1"/>
    <property type="molecule type" value="Genomic_DNA"/>
</dbReference>
<evidence type="ECO:0000256" key="1">
    <source>
        <dbReference type="SAM" id="MobiDB-lite"/>
    </source>
</evidence>
<evidence type="ECO:0000313" key="3">
    <source>
        <dbReference type="Proteomes" id="UP001150569"/>
    </source>
</evidence>
<name>A0A9W8A6V7_9FUNG</name>
<organism evidence="2 3">
    <name type="scientific">Tieghemiomyces parasiticus</name>
    <dbReference type="NCBI Taxonomy" id="78921"/>
    <lineage>
        <taxon>Eukaryota</taxon>
        <taxon>Fungi</taxon>
        <taxon>Fungi incertae sedis</taxon>
        <taxon>Zoopagomycota</taxon>
        <taxon>Kickxellomycotina</taxon>
        <taxon>Dimargaritomycetes</taxon>
        <taxon>Dimargaritales</taxon>
        <taxon>Dimargaritaceae</taxon>
        <taxon>Tieghemiomyces</taxon>
    </lineage>
</organism>
<feature type="compositionally biased region" description="Acidic residues" evidence="1">
    <location>
        <begin position="337"/>
        <end position="359"/>
    </location>
</feature>
<evidence type="ECO:0000313" key="2">
    <source>
        <dbReference type="EMBL" id="KAJ1924421.1"/>
    </source>
</evidence>
<keyword evidence="3" id="KW-1185">Reference proteome</keyword>
<feature type="compositionally biased region" description="Acidic residues" evidence="1">
    <location>
        <begin position="217"/>
        <end position="246"/>
    </location>
</feature>
<feature type="region of interest" description="Disordered" evidence="1">
    <location>
        <begin position="313"/>
        <end position="359"/>
    </location>
</feature>
<protein>
    <submittedName>
        <fullName evidence="2">Uncharacterized protein</fullName>
    </submittedName>
</protein>